<evidence type="ECO:0000313" key="2">
    <source>
        <dbReference type="EMBL" id="OZN24123.1"/>
    </source>
</evidence>
<reference evidence="3 5" key="2">
    <citation type="submission" date="2018-06" db="EMBL/GenBank/DDBJ databases">
        <authorList>
            <consortium name="Pathogen Informatics"/>
            <person name="Doyle S."/>
        </authorList>
    </citation>
    <scope>NUCLEOTIDE SEQUENCE [LARGE SCALE GENOMIC DNA]</scope>
    <source>
        <strain evidence="3 5">NCTC10851</strain>
    </source>
</reference>
<dbReference type="InterPro" id="IPR007621">
    <property type="entry name" value="TPM_dom"/>
</dbReference>
<dbReference type="OrthoDB" id="5683663at2"/>
<organism evidence="3 5">
    <name type="scientific">Actinobacillus seminis</name>
    <dbReference type="NCBI Taxonomy" id="722"/>
    <lineage>
        <taxon>Bacteria</taxon>
        <taxon>Pseudomonadati</taxon>
        <taxon>Pseudomonadota</taxon>
        <taxon>Gammaproteobacteria</taxon>
        <taxon>Pasteurellales</taxon>
        <taxon>Pasteurellaceae</taxon>
        <taxon>Actinobacillus</taxon>
    </lineage>
</organism>
<feature type="domain" description="TPM" evidence="1">
    <location>
        <begin position="10"/>
        <end position="124"/>
    </location>
</feature>
<dbReference type="AlphaFoldDB" id="A0A263H9I9"/>
<dbReference type="EMBL" id="NLFK01000013">
    <property type="protein sequence ID" value="OZN24123.1"/>
    <property type="molecule type" value="Genomic_DNA"/>
</dbReference>
<keyword evidence="4" id="KW-1185">Reference proteome</keyword>
<evidence type="ECO:0000313" key="4">
    <source>
        <dbReference type="Proteomes" id="UP000215738"/>
    </source>
</evidence>
<dbReference type="EMBL" id="UFSB01000001">
    <property type="protein sequence ID" value="SUU34882.1"/>
    <property type="molecule type" value="Genomic_DNA"/>
</dbReference>
<gene>
    <name evidence="2" type="ORF">CFY87_10520</name>
    <name evidence="3" type="ORF">NCTC10851_00621</name>
</gene>
<dbReference type="Proteomes" id="UP000215738">
    <property type="component" value="Unassembled WGS sequence"/>
</dbReference>
<protein>
    <submittedName>
        <fullName evidence="3">Domain of uncharacterized function (DUF477)</fullName>
    </submittedName>
</protein>
<accession>A0A263H9I9</accession>
<dbReference type="InParanoid" id="A0A263H9I9"/>
<dbReference type="Gene3D" id="3.10.310.50">
    <property type="match status" value="1"/>
</dbReference>
<dbReference type="PANTHER" id="PTHR30373">
    <property type="entry name" value="UPF0603 PROTEIN YGCG"/>
    <property type="match status" value="1"/>
</dbReference>
<evidence type="ECO:0000259" key="1">
    <source>
        <dbReference type="Pfam" id="PF04536"/>
    </source>
</evidence>
<name>A0A263H9I9_9PAST</name>
<evidence type="ECO:0000313" key="3">
    <source>
        <dbReference type="EMBL" id="SUU34882.1"/>
    </source>
</evidence>
<sequence>MPLFSRIPFNKAQIEVAISRLEQQTSAELRVYIERHLSHEEKYSSLNRALQVFNELKMDTTKARNGVLIYIAFKDHQCAIIGDQGIHRYVGEGFWREQCDLMMAYFKRADYTAGIVEVIEQIGEELTKYFPIQADDMNELENEVIIND</sequence>
<dbReference type="PANTHER" id="PTHR30373:SF8">
    <property type="entry name" value="BLL7265 PROTEIN"/>
    <property type="match status" value="1"/>
</dbReference>
<dbReference type="Proteomes" id="UP000254507">
    <property type="component" value="Unassembled WGS sequence"/>
</dbReference>
<evidence type="ECO:0000313" key="5">
    <source>
        <dbReference type="Proteomes" id="UP000254507"/>
    </source>
</evidence>
<dbReference type="RefSeq" id="WP_094947578.1">
    <property type="nucleotide sequence ID" value="NZ_NLFK01000013.1"/>
</dbReference>
<dbReference type="Pfam" id="PF04536">
    <property type="entry name" value="TPM_phosphatase"/>
    <property type="match status" value="1"/>
</dbReference>
<reference evidence="2 4" key="1">
    <citation type="submission" date="2017-07" db="EMBL/GenBank/DDBJ databases">
        <title>Virulence factors identified in Actinobacillus seminis.</title>
        <authorList>
            <person name="Negrete-Abascal E."/>
            <person name="Vaca-Pacheco S."/>
            <person name="Montes-Garcia F."/>
            <person name="Leyto-Gil A.M."/>
            <person name="Fragoso-Garcia E."/>
            <person name="Carvente-Garcia R."/>
            <person name="Perez-Agueros S."/>
            <person name="Castelan-Sanchez H.G."/>
            <person name="Garcia-Molina A."/>
            <person name="Villamar T.E."/>
            <person name="Vazquez-Cruz C."/>
        </authorList>
    </citation>
    <scope>NUCLEOTIDE SEQUENCE [LARGE SCALE GENOMIC DNA]</scope>
    <source>
        <strain evidence="2 4">ATCC 15768</strain>
    </source>
</reference>
<proteinExistence type="predicted"/>